<accession>A0A6L5R0M7</accession>
<evidence type="ECO:0000313" key="4">
    <source>
        <dbReference type="Proteomes" id="UP000476511"/>
    </source>
</evidence>
<dbReference type="GO" id="GO:0006508">
    <property type="term" value="P:proteolysis"/>
    <property type="evidence" value="ECO:0007669"/>
    <property type="project" value="InterPro"/>
</dbReference>
<reference evidence="3 4" key="1">
    <citation type="submission" date="2019-11" db="EMBL/GenBank/DDBJ databases">
        <title>Agromyces kandeliae sp. nov., isolated from mangrove soil.</title>
        <authorList>
            <person name="Wang R."/>
        </authorList>
    </citation>
    <scope>NUCLEOTIDE SEQUENCE [LARGE SCALE GENOMIC DNA]</scope>
    <source>
        <strain evidence="3 4">Q22</strain>
    </source>
</reference>
<evidence type="ECO:0000313" key="3">
    <source>
        <dbReference type="EMBL" id="MRX43134.1"/>
    </source>
</evidence>
<keyword evidence="4" id="KW-1185">Reference proteome</keyword>
<dbReference type="GO" id="GO:0004175">
    <property type="term" value="F:endopeptidase activity"/>
    <property type="evidence" value="ECO:0007669"/>
    <property type="project" value="TreeGrafter"/>
</dbReference>
<feature type="domain" description="Tail specific protease" evidence="2">
    <location>
        <begin position="428"/>
        <end position="591"/>
    </location>
</feature>
<feature type="compositionally biased region" description="Basic and acidic residues" evidence="1">
    <location>
        <begin position="95"/>
        <end position="109"/>
    </location>
</feature>
<protein>
    <submittedName>
        <fullName evidence="3">Peptidase S41</fullName>
    </submittedName>
</protein>
<comment type="caution">
    <text evidence="3">The sequence shown here is derived from an EMBL/GenBank/DDBJ whole genome shotgun (WGS) entry which is preliminary data.</text>
</comment>
<dbReference type="Pfam" id="PF03572">
    <property type="entry name" value="Peptidase_S41"/>
    <property type="match status" value="1"/>
</dbReference>
<dbReference type="Gene3D" id="3.90.226.10">
    <property type="entry name" value="2-enoyl-CoA Hydratase, Chain A, domain 1"/>
    <property type="match status" value="1"/>
</dbReference>
<dbReference type="InterPro" id="IPR029045">
    <property type="entry name" value="ClpP/crotonase-like_dom_sf"/>
</dbReference>
<dbReference type="InterPro" id="IPR005151">
    <property type="entry name" value="Tail-specific_protease"/>
</dbReference>
<name>A0A6L5R0M7_9MICO</name>
<evidence type="ECO:0000259" key="2">
    <source>
        <dbReference type="Pfam" id="PF03572"/>
    </source>
</evidence>
<dbReference type="EMBL" id="WKJD01000008">
    <property type="protein sequence ID" value="MRX43134.1"/>
    <property type="molecule type" value="Genomic_DNA"/>
</dbReference>
<dbReference type="PANTHER" id="PTHR32060">
    <property type="entry name" value="TAIL-SPECIFIC PROTEASE"/>
    <property type="match status" value="1"/>
</dbReference>
<dbReference type="GO" id="GO:0008236">
    <property type="term" value="F:serine-type peptidase activity"/>
    <property type="evidence" value="ECO:0007669"/>
    <property type="project" value="InterPro"/>
</dbReference>
<evidence type="ECO:0000256" key="1">
    <source>
        <dbReference type="SAM" id="MobiDB-lite"/>
    </source>
</evidence>
<proteinExistence type="predicted"/>
<feature type="compositionally biased region" description="Low complexity" evidence="1">
    <location>
        <begin position="66"/>
        <end position="91"/>
    </location>
</feature>
<dbReference type="AlphaFoldDB" id="A0A6L5R0M7"/>
<dbReference type="PANTHER" id="PTHR32060:SF22">
    <property type="entry name" value="CARBOXYL-TERMINAL-PROCESSING PEPTIDASE 3, CHLOROPLASTIC"/>
    <property type="match status" value="1"/>
</dbReference>
<organism evidence="3 4">
    <name type="scientific">Agromyces kandeliae</name>
    <dbReference type="NCBI Taxonomy" id="2666141"/>
    <lineage>
        <taxon>Bacteria</taxon>
        <taxon>Bacillati</taxon>
        <taxon>Actinomycetota</taxon>
        <taxon>Actinomycetes</taxon>
        <taxon>Micrococcales</taxon>
        <taxon>Microbacteriaceae</taxon>
        <taxon>Agromyces</taxon>
    </lineage>
</organism>
<gene>
    <name evidence="3" type="ORF">GJR97_05265</name>
</gene>
<sequence length="751" mass="81575">MRPDVPARSLGRWLAELSSGRSAGRASCEAAVGREVGFPSHRHARTRPRVPENEDCSILSRGSRNRSGASMRRSAPSSSADAPPSRSLGPTGRRRAPERAAPRGIRGDDMPSINVIGMGRGHGLGTVRTMPEFRTHVESSALTDAQRRTLVDQAEILIDGLYVHLPLKRAMHAVDPLQSLRLLRSRLPMLTEPEFHIALQRVFLGLRDLHTNYILPDRYVGFAFLGILVERCVEGGRPQWIVTKTFDHLTGDPDLVVGAEVTHWNGTPMAIAVERNAAREAGSNKPASLARGLENMTIRPVRMSLPPDEDWVDLTYRVGGAEHETRLPWRVFESSAEVGGGDASAGLPSGIASPASHLIGLDLKTELSRQVKRRLFAPSSLKEEARVERSTLDVPRATKAQQEAGIVPTTRPTELKARTVTTASGTFGHLRIFTFFMQDRQIAAFIEEVARLISVLPRDGLILDVRGNGGGFVIASEFLLQFFTPRRIRPEPMQFINTRLTADLCGRVADYRDWKPSIDESITTGAPFSRALPLYPEDVVNGVGQLYHGPVVLVTDALCYSATDIFAAGFQDHAIGPVLGVDENTGAGGANVLTHEDLRAEWTGGPLRSLPSGAAYRVSLRRCLRVGDRFGQPVEDLGVVPDESHQLTRRDVMEDNVDLMETAGTLLAAGTARLLEAELGATANGRRTLTLQTDSIDSVDVYLDGRPVGTTITQDGTTELEVAVAGASADSVLRLEGFDGDDLVASRLIAL</sequence>
<dbReference type="SUPFAM" id="SSF52096">
    <property type="entry name" value="ClpP/crotonase"/>
    <property type="match status" value="1"/>
</dbReference>
<dbReference type="Proteomes" id="UP000476511">
    <property type="component" value="Unassembled WGS sequence"/>
</dbReference>
<feature type="region of interest" description="Disordered" evidence="1">
    <location>
        <begin position="34"/>
        <end position="114"/>
    </location>
</feature>